<sequence length="178" mass="19464">MKEATIGEMFSAEISPSLVLLDVAGRRNPVLNGERALAALALANDLQEIGGTGKAVSFVNPSRHAPEAVLLYYHSLHGGRPGRSEIARAAKIIARSEIRYKSDDEGGLGDIHATGTRAIVYPERLARDTQHAVFLVSTRIWYNQNRSVVDFPFGDTHFDLFLADINGRLPEGRVSIAR</sequence>
<organism evidence="1 2">
    <name type="scientific">Defluviimonas salinarum</name>
    <dbReference type="NCBI Taxonomy" id="2992147"/>
    <lineage>
        <taxon>Bacteria</taxon>
        <taxon>Pseudomonadati</taxon>
        <taxon>Pseudomonadota</taxon>
        <taxon>Alphaproteobacteria</taxon>
        <taxon>Rhodobacterales</taxon>
        <taxon>Paracoccaceae</taxon>
        <taxon>Albidovulum</taxon>
    </lineage>
</organism>
<proteinExistence type="predicted"/>
<dbReference type="Proteomes" id="UP001207582">
    <property type="component" value="Unassembled WGS sequence"/>
</dbReference>
<evidence type="ECO:0000313" key="2">
    <source>
        <dbReference type="Proteomes" id="UP001207582"/>
    </source>
</evidence>
<dbReference type="EMBL" id="JAPDOG010000021">
    <property type="protein sequence ID" value="MCW3783595.1"/>
    <property type="molecule type" value="Genomic_DNA"/>
</dbReference>
<gene>
    <name evidence="1" type="ORF">OM960_18810</name>
</gene>
<dbReference type="RefSeq" id="WP_264773039.1">
    <property type="nucleotide sequence ID" value="NZ_JAPDOG010000021.1"/>
</dbReference>
<keyword evidence="2" id="KW-1185">Reference proteome</keyword>
<reference evidence="1 2" key="1">
    <citation type="submission" date="2022-10" db="EMBL/GenBank/DDBJ databases">
        <title>Defluviimonas sp. CAU 1641 isolated from mud.</title>
        <authorList>
            <person name="Kim W."/>
        </authorList>
    </citation>
    <scope>NUCLEOTIDE SEQUENCE [LARGE SCALE GENOMIC DNA]</scope>
    <source>
        <strain evidence="1 2">CAU 1641</strain>
    </source>
</reference>
<accession>A0ABT3J841</accession>
<name>A0ABT3J841_9RHOB</name>
<protein>
    <submittedName>
        <fullName evidence="1">Uncharacterized protein</fullName>
    </submittedName>
</protein>
<comment type="caution">
    <text evidence="1">The sequence shown here is derived from an EMBL/GenBank/DDBJ whole genome shotgun (WGS) entry which is preliminary data.</text>
</comment>
<evidence type="ECO:0000313" key="1">
    <source>
        <dbReference type="EMBL" id="MCW3783595.1"/>
    </source>
</evidence>